<feature type="region of interest" description="Disordered" evidence="2">
    <location>
        <begin position="1"/>
        <end position="194"/>
    </location>
</feature>
<dbReference type="PANTHER" id="PTHR32309">
    <property type="entry name" value="TYROSINE-PROTEIN KINASE"/>
    <property type="match status" value="1"/>
</dbReference>
<feature type="compositionally biased region" description="Low complexity" evidence="2">
    <location>
        <begin position="264"/>
        <end position="276"/>
    </location>
</feature>
<dbReference type="AlphaFoldDB" id="A0A1X6Z1H6"/>
<sequence>MTTKPKARKFRIRRSTGAADGAPAAGQVSGDDGLSAAPRATGNRPAPSAPAPSDPGPARPQSLAERRAQTLERLRTEGQDDAHPTRRPAPRPETGPEAAQDTTAADRVTPMRPTPRAESNAEDRQAQQPAPSSDTRSTQGQETQAAQPLHPRSLPPRGAGMPPHHQQPPARDGEVSAPGEMTADEDLDAIRKEGLTGRQLRMARRVAQKHGLAPTSDFDAVRLLRARGIDPFKRANMLEVLPQNSSKALAPTGDDGAALPQTVPAGQGAQLPAAPRKAPPPPGGLSERRQREIMEIQRDISRRRRRKTLQLLTRLTFFVFLPTLLAGYYYYRVATPMYAAKSEFLILQADATSSGALGGLLSGTQFATNQDSIAVQSYLQSKDAMVRLNEDLDFAGHFANPAIDPIQRLPPDPTTEEAYRVYKKYVQIGYDPTEGVIKMEVAAESPEVAAEFSSQLISYAEQRVDELSLRKRDDAMQSARESLERAKAERREAQEALVRLQEGTVVDPEAVIGTLRTQISTYEIQLQEKELQLAALMDNARPNQARVDGVQADIERLNQLLTRLNARMTEARGDGASLAADTAQIQMAQADLATADLFLQSALQNEKQTELEANRQVRYLTTSVRPVAPQDPSYPRAFENTILVFLILSGVYLMISLTMAILREQVSS</sequence>
<feature type="transmembrane region" description="Helical" evidence="3">
    <location>
        <begin position="311"/>
        <end position="331"/>
    </location>
</feature>
<dbReference type="InterPro" id="IPR050445">
    <property type="entry name" value="Bact_polysacc_biosynth/exp"/>
</dbReference>
<proteinExistence type="predicted"/>
<evidence type="ECO:0000313" key="4">
    <source>
        <dbReference type="EMBL" id="SLN37961.1"/>
    </source>
</evidence>
<feature type="compositionally biased region" description="Polar residues" evidence="2">
    <location>
        <begin position="126"/>
        <end position="146"/>
    </location>
</feature>
<gene>
    <name evidence="4" type="primary">smc_1</name>
    <name evidence="4" type="ORF">PSM7751_01695</name>
</gene>
<dbReference type="GO" id="GO:0005886">
    <property type="term" value="C:plasma membrane"/>
    <property type="evidence" value="ECO:0007669"/>
    <property type="project" value="TreeGrafter"/>
</dbReference>
<feature type="compositionally biased region" description="Basic residues" evidence="2">
    <location>
        <begin position="1"/>
        <end position="14"/>
    </location>
</feature>
<keyword evidence="3" id="KW-1133">Transmembrane helix</keyword>
<feature type="region of interest" description="Disordered" evidence="2">
    <location>
        <begin position="246"/>
        <end position="292"/>
    </location>
</feature>
<feature type="compositionally biased region" description="Pro residues" evidence="2">
    <location>
        <begin position="47"/>
        <end position="58"/>
    </location>
</feature>
<dbReference type="RefSeq" id="WP_100148438.1">
    <property type="nucleotide sequence ID" value="NZ_FWFN01000003.1"/>
</dbReference>
<protein>
    <submittedName>
        <fullName evidence="4">Chromosome partition protein Smc</fullName>
    </submittedName>
</protein>
<feature type="coiled-coil region" evidence="1">
    <location>
        <begin position="469"/>
        <end position="574"/>
    </location>
</feature>
<keyword evidence="1" id="KW-0175">Coiled coil</keyword>
<feature type="compositionally biased region" description="Basic and acidic residues" evidence="2">
    <location>
        <begin position="64"/>
        <end position="84"/>
    </location>
</feature>
<keyword evidence="3" id="KW-0472">Membrane</keyword>
<keyword evidence="3" id="KW-0812">Transmembrane</keyword>
<dbReference type="EMBL" id="FWFN01000003">
    <property type="protein sequence ID" value="SLN37961.1"/>
    <property type="molecule type" value="Genomic_DNA"/>
</dbReference>
<organism evidence="4 5">
    <name type="scientific">Pseudooceanicola marinus</name>
    <dbReference type="NCBI Taxonomy" id="396013"/>
    <lineage>
        <taxon>Bacteria</taxon>
        <taxon>Pseudomonadati</taxon>
        <taxon>Pseudomonadota</taxon>
        <taxon>Alphaproteobacteria</taxon>
        <taxon>Rhodobacterales</taxon>
        <taxon>Paracoccaceae</taxon>
        <taxon>Pseudooceanicola</taxon>
    </lineage>
</organism>
<feature type="transmembrane region" description="Helical" evidence="3">
    <location>
        <begin position="642"/>
        <end position="662"/>
    </location>
</feature>
<evidence type="ECO:0000313" key="5">
    <source>
        <dbReference type="Proteomes" id="UP000193963"/>
    </source>
</evidence>
<evidence type="ECO:0000256" key="2">
    <source>
        <dbReference type="SAM" id="MobiDB-lite"/>
    </source>
</evidence>
<evidence type="ECO:0000256" key="3">
    <source>
        <dbReference type="SAM" id="Phobius"/>
    </source>
</evidence>
<accession>A0A1X6Z1H6</accession>
<dbReference type="GO" id="GO:0004713">
    <property type="term" value="F:protein tyrosine kinase activity"/>
    <property type="evidence" value="ECO:0007669"/>
    <property type="project" value="TreeGrafter"/>
</dbReference>
<evidence type="ECO:0000256" key="1">
    <source>
        <dbReference type="SAM" id="Coils"/>
    </source>
</evidence>
<reference evidence="4 5" key="1">
    <citation type="submission" date="2017-03" db="EMBL/GenBank/DDBJ databases">
        <authorList>
            <person name="Afonso C.L."/>
            <person name="Miller P.J."/>
            <person name="Scott M.A."/>
            <person name="Spackman E."/>
            <person name="Goraichik I."/>
            <person name="Dimitrov K.M."/>
            <person name="Suarez D.L."/>
            <person name="Swayne D.E."/>
        </authorList>
    </citation>
    <scope>NUCLEOTIDE SEQUENCE [LARGE SCALE GENOMIC DNA]</scope>
    <source>
        <strain evidence="4 5">CECT 7751</strain>
    </source>
</reference>
<name>A0A1X6Z1H6_9RHOB</name>
<dbReference type="Proteomes" id="UP000193963">
    <property type="component" value="Unassembled WGS sequence"/>
</dbReference>
<dbReference type="OrthoDB" id="7810642at2"/>
<dbReference type="PANTHER" id="PTHR32309:SF13">
    <property type="entry name" value="FERRIC ENTEROBACTIN TRANSPORT PROTEIN FEPE"/>
    <property type="match status" value="1"/>
</dbReference>
<keyword evidence="5" id="KW-1185">Reference proteome</keyword>